<dbReference type="AlphaFoldDB" id="A0A8S1PHS9"/>
<sequence>MSSFIQESVYEGNQPIEKEEDVIFIKGPQLLILDMKFSADQNYILLTTKEGFKLYDLQEDQLFINEENLKLGDIYSIDFFENQGSQFVIALDQLIVIWDYNQRSIFKKFPLIQTPQQISFCNPFIIAGIKQQHQNIILVLNVRTDQAYRYLQIQNLNGQIIFANNKNQYNCVLTYLNQNGSFLLIDFLHYQALQGINIKTMTIISDEQIVDYQKQSLSKQIQTESQFRIYSNVGYIQTCIAISNDSNLLAISPLIDNQRIYIYSISPSQSPKLKYQLYRGQTKKMLSLYFGPNEMLACISFQNNINMSKNDGTIHLYYKMKEINDNENKDLKSLTRLYFKTNSNDITYQNRTKMILLSINQEKLQVFSGYQFKFEEYLQLDSNLITKVVEKQNYTQWPKIDPY</sequence>
<name>A0A8S1PHS9_9CILI</name>
<evidence type="ECO:0008006" key="3">
    <source>
        <dbReference type="Google" id="ProtNLM"/>
    </source>
</evidence>
<dbReference type="Proteomes" id="UP000692954">
    <property type="component" value="Unassembled WGS sequence"/>
</dbReference>
<proteinExistence type="predicted"/>
<reference evidence="1" key="1">
    <citation type="submission" date="2021-01" db="EMBL/GenBank/DDBJ databases">
        <authorList>
            <consortium name="Genoscope - CEA"/>
            <person name="William W."/>
        </authorList>
    </citation>
    <scope>NUCLEOTIDE SEQUENCE</scope>
</reference>
<gene>
    <name evidence="1" type="ORF">PSON_ATCC_30995.1.T0780221</name>
</gene>
<evidence type="ECO:0000313" key="1">
    <source>
        <dbReference type="EMBL" id="CAD8102830.1"/>
    </source>
</evidence>
<organism evidence="1 2">
    <name type="scientific">Paramecium sonneborni</name>
    <dbReference type="NCBI Taxonomy" id="65129"/>
    <lineage>
        <taxon>Eukaryota</taxon>
        <taxon>Sar</taxon>
        <taxon>Alveolata</taxon>
        <taxon>Ciliophora</taxon>
        <taxon>Intramacronucleata</taxon>
        <taxon>Oligohymenophorea</taxon>
        <taxon>Peniculida</taxon>
        <taxon>Parameciidae</taxon>
        <taxon>Paramecium</taxon>
    </lineage>
</organism>
<keyword evidence="2" id="KW-1185">Reference proteome</keyword>
<comment type="caution">
    <text evidence="1">The sequence shown here is derived from an EMBL/GenBank/DDBJ whole genome shotgun (WGS) entry which is preliminary data.</text>
</comment>
<evidence type="ECO:0000313" key="2">
    <source>
        <dbReference type="Proteomes" id="UP000692954"/>
    </source>
</evidence>
<dbReference type="OrthoDB" id="291135at2759"/>
<accession>A0A8S1PHS9</accession>
<protein>
    <recommendedName>
        <fullName evidence="3">WD40-repeat-containing domain</fullName>
    </recommendedName>
</protein>
<dbReference type="EMBL" id="CAJJDN010000078">
    <property type="protein sequence ID" value="CAD8102830.1"/>
    <property type="molecule type" value="Genomic_DNA"/>
</dbReference>